<sequence length="227" mass="24556">MPASPNPTLPGCSELESGLGTCIGSNLILNVTIWNERNNITLASVSALIDGDVNITKLNILDSHLLVQGNLSGQNSSLSLTRTILQITTSLYLSDSTIRMDIHSRIICGIVDMRNTTITLELPTNTSIGEYPIITSNNTITNFPTISAKPVECLNSQPIKSSKIISVLVSTDPKCSNSDNTFSIIIGVVCGSLFLIIVISGAYLSWKRKQTIEKSVSKLMEKVNMEK</sequence>
<dbReference type="EMBL" id="GIBP01006058">
    <property type="protein sequence ID" value="NDV35027.1"/>
    <property type="molecule type" value="Transcribed_RNA"/>
</dbReference>
<name>A0A6B2LDW3_9EUKA</name>
<keyword evidence="1" id="KW-0812">Transmembrane</keyword>
<evidence type="ECO:0000256" key="1">
    <source>
        <dbReference type="SAM" id="Phobius"/>
    </source>
</evidence>
<keyword evidence="1" id="KW-1133">Transmembrane helix</keyword>
<protein>
    <submittedName>
        <fullName evidence="2">Uncharacterized protein</fullName>
    </submittedName>
</protein>
<dbReference type="AlphaFoldDB" id="A0A6B2LDW3"/>
<organism evidence="2">
    <name type="scientific">Arcella intermedia</name>
    <dbReference type="NCBI Taxonomy" id="1963864"/>
    <lineage>
        <taxon>Eukaryota</taxon>
        <taxon>Amoebozoa</taxon>
        <taxon>Tubulinea</taxon>
        <taxon>Elardia</taxon>
        <taxon>Arcellinida</taxon>
        <taxon>Sphaerothecina</taxon>
        <taxon>Arcellidae</taxon>
        <taxon>Arcella</taxon>
    </lineage>
</organism>
<proteinExistence type="predicted"/>
<keyword evidence="1" id="KW-0472">Membrane</keyword>
<reference evidence="2" key="1">
    <citation type="journal article" date="2020" name="J. Eukaryot. Microbiol.">
        <title>De novo Sequencing, Assembly and Annotation of the Transcriptome for the Free-Living Testate Amoeba Arcella intermedia.</title>
        <authorList>
            <person name="Ribeiro G.M."/>
            <person name="Porfirio-Sousa A.L."/>
            <person name="Maurer-Alcala X.X."/>
            <person name="Katz L.A."/>
            <person name="Lahr D.J.G."/>
        </authorList>
    </citation>
    <scope>NUCLEOTIDE SEQUENCE</scope>
</reference>
<feature type="transmembrane region" description="Helical" evidence="1">
    <location>
        <begin position="182"/>
        <end position="204"/>
    </location>
</feature>
<accession>A0A6B2LDW3</accession>
<evidence type="ECO:0000313" key="2">
    <source>
        <dbReference type="EMBL" id="NDV35027.1"/>
    </source>
</evidence>